<dbReference type="OrthoDB" id="1714508at2759"/>
<evidence type="ECO:0000313" key="3">
    <source>
        <dbReference type="Proteomes" id="UP000007148"/>
    </source>
</evidence>
<name>G4T7L2_SERID</name>
<dbReference type="InParanoid" id="G4T7L2"/>
<dbReference type="InterPro" id="IPR012479">
    <property type="entry name" value="SAP30BP"/>
</dbReference>
<organism evidence="2 3">
    <name type="scientific">Serendipita indica (strain DSM 11827)</name>
    <name type="common">Root endophyte fungus</name>
    <name type="synonym">Piriformospora indica</name>
    <dbReference type="NCBI Taxonomy" id="1109443"/>
    <lineage>
        <taxon>Eukaryota</taxon>
        <taxon>Fungi</taxon>
        <taxon>Dikarya</taxon>
        <taxon>Basidiomycota</taxon>
        <taxon>Agaricomycotina</taxon>
        <taxon>Agaricomycetes</taxon>
        <taxon>Sebacinales</taxon>
        <taxon>Serendipitaceae</taxon>
        <taxon>Serendipita</taxon>
    </lineage>
</organism>
<dbReference type="GO" id="GO:0005634">
    <property type="term" value="C:nucleus"/>
    <property type="evidence" value="ECO:0007669"/>
    <property type="project" value="TreeGrafter"/>
</dbReference>
<protein>
    <recommendedName>
        <fullName evidence="4">HCNGP-domain-containing protein</fullName>
    </recommendedName>
</protein>
<dbReference type="eggNOG" id="KOG2959">
    <property type="taxonomic scope" value="Eukaryota"/>
</dbReference>
<accession>G4T7L2</accession>
<dbReference type="PANTHER" id="PTHR13464:SF0">
    <property type="entry name" value="SAP30-BINDING PROTEIN"/>
    <property type="match status" value="1"/>
</dbReference>
<reference evidence="2 3" key="1">
    <citation type="journal article" date="2011" name="PLoS Pathog.">
        <title>Endophytic Life Strategies Decoded by Genome and Transcriptome Analyses of the Mutualistic Root Symbiont Piriformospora indica.</title>
        <authorList>
            <person name="Zuccaro A."/>
            <person name="Lahrmann U."/>
            <person name="Guldener U."/>
            <person name="Langen G."/>
            <person name="Pfiffi S."/>
            <person name="Biedenkopf D."/>
            <person name="Wong P."/>
            <person name="Samans B."/>
            <person name="Grimm C."/>
            <person name="Basiewicz M."/>
            <person name="Murat C."/>
            <person name="Martin F."/>
            <person name="Kogel K.H."/>
        </authorList>
    </citation>
    <scope>NUCLEOTIDE SEQUENCE [LARGE SCALE GENOMIC DNA]</scope>
    <source>
        <strain evidence="2 3">DSM 11827</strain>
    </source>
</reference>
<dbReference type="Proteomes" id="UP000007148">
    <property type="component" value="Unassembled WGS sequence"/>
</dbReference>
<sequence>MGRSRHSTSGRTAEKAVASQHIKIDSAAVQGPSRYAPLTVETSDDMANQSQLRAFLMPPPLAGTANWGIPPPAGRSCDIELEAKLRRFTELKAQDVHFNQSLMSNKSFRNPHLYAKLVEFVEVDEGATNFPREQWDPHVFQKNWLAESIAEAQKLKYERLQTSQAPGKRSRIDFMPGSNSRDEKTRSNERHENTQSTNGALDNRARWAGEGPTKKGKTSQRSDRH</sequence>
<proteinExistence type="predicted"/>
<feature type="compositionally biased region" description="Basic and acidic residues" evidence="1">
    <location>
        <begin position="180"/>
        <end position="193"/>
    </location>
</feature>
<dbReference type="EMBL" id="CAFZ01000012">
    <property type="protein sequence ID" value="CCA67311.1"/>
    <property type="molecule type" value="Genomic_DNA"/>
</dbReference>
<comment type="caution">
    <text evidence="2">The sequence shown here is derived from an EMBL/GenBank/DDBJ whole genome shotgun (WGS) entry which is preliminary data.</text>
</comment>
<keyword evidence="3" id="KW-1185">Reference proteome</keyword>
<evidence type="ECO:0008006" key="4">
    <source>
        <dbReference type="Google" id="ProtNLM"/>
    </source>
</evidence>
<evidence type="ECO:0000256" key="1">
    <source>
        <dbReference type="SAM" id="MobiDB-lite"/>
    </source>
</evidence>
<dbReference type="HOGENOM" id="CLU_1230328_0_0_1"/>
<dbReference type="AlphaFoldDB" id="G4T7L2"/>
<dbReference type="GO" id="GO:0006355">
    <property type="term" value="P:regulation of DNA-templated transcription"/>
    <property type="evidence" value="ECO:0007669"/>
    <property type="project" value="InterPro"/>
</dbReference>
<evidence type="ECO:0000313" key="2">
    <source>
        <dbReference type="EMBL" id="CCA67311.1"/>
    </source>
</evidence>
<dbReference type="Pfam" id="PF07818">
    <property type="entry name" value="HCNGP"/>
    <property type="match status" value="1"/>
</dbReference>
<dbReference type="STRING" id="1109443.G4T7L2"/>
<dbReference type="PANTHER" id="PTHR13464">
    <property type="entry name" value="TRANSCRIPTIONAL REGULATOR PROTEIN HCNGP"/>
    <property type="match status" value="1"/>
</dbReference>
<feature type="region of interest" description="Disordered" evidence="1">
    <location>
        <begin position="160"/>
        <end position="225"/>
    </location>
</feature>
<gene>
    <name evidence="2" type="ORF">PIIN_01143</name>
</gene>